<dbReference type="InterPro" id="IPR000399">
    <property type="entry name" value="TPP-bd_CS"/>
</dbReference>
<dbReference type="GO" id="GO:0030976">
    <property type="term" value="F:thiamine pyrophosphate binding"/>
    <property type="evidence" value="ECO:0007669"/>
    <property type="project" value="InterPro"/>
</dbReference>
<evidence type="ECO:0000259" key="6">
    <source>
        <dbReference type="Pfam" id="PF02775"/>
    </source>
</evidence>
<keyword evidence="2 3" id="KW-0786">Thiamine pyrophosphate</keyword>
<feature type="domain" description="Thiamine pyrophosphate enzyme N-terminal TPP-binding" evidence="7">
    <location>
        <begin position="23"/>
        <end position="152"/>
    </location>
</feature>
<dbReference type="InterPro" id="IPR012001">
    <property type="entry name" value="Thiamin_PyroP_enz_TPP-bd_dom"/>
</dbReference>
<dbReference type="PANTHER" id="PTHR18968:SF164">
    <property type="entry name" value="PYRUVATE DECARBOXYLASE"/>
    <property type="match status" value="1"/>
</dbReference>
<feature type="domain" description="Thiamine pyrophosphate enzyme central" evidence="5">
    <location>
        <begin position="227"/>
        <end position="356"/>
    </location>
</feature>
<reference evidence="8 9" key="1">
    <citation type="submission" date="2016-10" db="EMBL/GenBank/DDBJ databases">
        <authorList>
            <person name="de Groot N.N."/>
        </authorList>
    </citation>
    <scope>NUCLEOTIDE SEQUENCE [LARGE SCALE GENOMIC DNA]</scope>
    <source>
        <strain evidence="8 9">CGMCC 1.10331</strain>
    </source>
</reference>
<dbReference type="Proteomes" id="UP000236740">
    <property type="component" value="Unassembled WGS sequence"/>
</dbReference>
<dbReference type="Pfam" id="PF02775">
    <property type="entry name" value="TPP_enzyme_C"/>
    <property type="match status" value="1"/>
</dbReference>
<name>A0A1H6A1L8_9EURY</name>
<dbReference type="Gene3D" id="3.40.50.970">
    <property type="match status" value="2"/>
</dbReference>
<evidence type="ECO:0000259" key="5">
    <source>
        <dbReference type="Pfam" id="PF00205"/>
    </source>
</evidence>
<proteinExistence type="inferred from homology"/>
<dbReference type="CDD" id="cd07035">
    <property type="entry name" value="TPP_PYR_POX_like"/>
    <property type="match status" value="1"/>
</dbReference>
<evidence type="ECO:0000256" key="3">
    <source>
        <dbReference type="RuleBase" id="RU362132"/>
    </source>
</evidence>
<dbReference type="SUPFAM" id="SSF52467">
    <property type="entry name" value="DHS-like NAD/FAD-binding domain"/>
    <property type="match status" value="1"/>
</dbReference>
<dbReference type="InterPro" id="IPR012000">
    <property type="entry name" value="Thiamin_PyroP_enz_cen_dom"/>
</dbReference>
<dbReference type="GO" id="GO:0005948">
    <property type="term" value="C:acetolactate synthase complex"/>
    <property type="evidence" value="ECO:0007669"/>
    <property type="project" value="TreeGrafter"/>
</dbReference>
<feature type="domain" description="Thiamine pyrophosphate enzyme TPP-binding" evidence="6">
    <location>
        <begin position="430"/>
        <end position="576"/>
    </location>
</feature>
<dbReference type="GO" id="GO:0003984">
    <property type="term" value="F:acetolactate synthase activity"/>
    <property type="evidence" value="ECO:0007669"/>
    <property type="project" value="TreeGrafter"/>
</dbReference>
<sequence>MSHVGETTPVSPSEPDSTNADRTAAERFLRSFHRQGVTKIFANLGTDHTPLLEAAAAVRRAGEGDEIPDIVSCPHEFAAMSAAHGHAAVTGDPQVVLVHVDVGTQNLGAAMHNAHRAGAPVYVLAGLAPVTDAGHSGSRDHPVHYFQDVFDQPGIVREYCRWTDQYRPPADPAETVRRGLERAASEPAGPVYVTATREALSETVDPTPTTAARRRVGPGGADGDETERLLELVRDAERPAVITSDIGRAPAEERVDALVRFAEATGAGVVEQTPTTLCFPRDHEQHVGYDPAVALEHADLVILADTDVPWIPDGDAVATDAAVVQIDPDPTKPAFPRWPFAVDESIQADAAATLSAVADRLGSTDEGGRSFWRRVAAERRADAADRLSADVEADRLTPTVLSDAIDSIVDEGTIVVEDAVTSRPAIMSQIQLAEPGSYFWKGGAGLGWAGGAGVGAKLASPDSRVISLVGDGSYLFANPSACALLAAEYDAPTLTVVYDNQGWNAVEGATTAQYPDGAAAADAVPESRIETTMDLSAPATLVDAHTRVVDDPDELPGALADAVEAVDGGTPAVLDVKVERP</sequence>
<dbReference type="Gene3D" id="3.40.50.1220">
    <property type="entry name" value="TPP-binding domain"/>
    <property type="match status" value="1"/>
</dbReference>
<gene>
    <name evidence="8" type="ORF">SAMN04488133_2283</name>
</gene>
<dbReference type="PROSITE" id="PS00187">
    <property type="entry name" value="TPP_ENZYMES"/>
    <property type="match status" value="1"/>
</dbReference>
<protein>
    <submittedName>
        <fullName evidence="8">Acetolactate synthase-1/2/3 large subunit</fullName>
    </submittedName>
</protein>
<dbReference type="InterPro" id="IPR029061">
    <property type="entry name" value="THDP-binding"/>
</dbReference>
<evidence type="ECO:0000313" key="8">
    <source>
        <dbReference type="EMBL" id="SEG42300.1"/>
    </source>
</evidence>
<evidence type="ECO:0000256" key="1">
    <source>
        <dbReference type="ARBA" id="ARBA00007812"/>
    </source>
</evidence>
<evidence type="ECO:0000313" key="9">
    <source>
        <dbReference type="Proteomes" id="UP000236740"/>
    </source>
</evidence>
<dbReference type="InterPro" id="IPR011766">
    <property type="entry name" value="TPP_enzyme_TPP-bd"/>
</dbReference>
<dbReference type="SUPFAM" id="SSF52518">
    <property type="entry name" value="Thiamin diphosphate-binding fold (THDP-binding)"/>
    <property type="match status" value="2"/>
</dbReference>
<dbReference type="GO" id="GO:0044272">
    <property type="term" value="P:sulfur compound biosynthetic process"/>
    <property type="evidence" value="ECO:0007669"/>
    <property type="project" value="UniProtKB-ARBA"/>
</dbReference>
<evidence type="ECO:0000256" key="4">
    <source>
        <dbReference type="SAM" id="MobiDB-lite"/>
    </source>
</evidence>
<keyword evidence="9" id="KW-1185">Reference proteome</keyword>
<accession>A0A1H6A1L8</accession>
<feature type="region of interest" description="Disordered" evidence="4">
    <location>
        <begin position="1"/>
        <end position="21"/>
    </location>
</feature>
<evidence type="ECO:0000259" key="7">
    <source>
        <dbReference type="Pfam" id="PF02776"/>
    </source>
</evidence>
<dbReference type="GO" id="GO:0050660">
    <property type="term" value="F:flavin adenine dinucleotide binding"/>
    <property type="evidence" value="ECO:0007669"/>
    <property type="project" value="TreeGrafter"/>
</dbReference>
<dbReference type="PANTHER" id="PTHR18968">
    <property type="entry name" value="THIAMINE PYROPHOSPHATE ENZYMES"/>
    <property type="match status" value="1"/>
</dbReference>
<evidence type="ECO:0000256" key="2">
    <source>
        <dbReference type="ARBA" id="ARBA00023052"/>
    </source>
</evidence>
<dbReference type="AlphaFoldDB" id="A0A1H6A1L8"/>
<dbReference type="GO" id="GO:0000287">
    <property type="term" value="F:magnesium ion binding"/>
    <property type="evidence" value="ECO:0007669"/>
    <property type="project" value="InterPro"/>
</dbReference>
<dbReference type="GO" id="GO:0009097">
    <property type="term" value="P:isoleucine biosynthetic process"/>
    <property type="evidence" value="ECO:0007669"/>
    <property type="project" value="TreeGrafter"/>
</dbReference>
<feature type="compositionally biased region" description="Polar residues" evidence="4">
    <location>
        <begin position="8"/>
        <end position="21"/>
    </location>
</feature>
<dbReference type="InterPro" id="IPR045229">
    <property type="entry name" value="TPP_enz"/>
</dbReference>
<organism evidence="8 9">
    <name type="scientific">Halobellus limi</name>
    <dbReference type="NCBI Taxonomy" id="699433"/>
    <lineage>
        <taxon>Archaea</taxon>
        <taxon>Methanobacteriati</taxon>
        <taxon>Methanobacteriota</taxon>
        <taxon>Stenosarchaea group</taxon>
        <taxon>Halobacteria</taxon>
        <taxon>Halobacteriales</taxon>
        <taxon>Haloferacaceae</taxon>
        <taxon>Halobellus</taxon>
    </lineage>
</organism>
<dbReference type="Pfam" id="PF02776">
    <property type="entry name" value="TPP_enzyme_N"/>
    <property type="match status" value="1"/>
</dbReference>
<dbReference type="GO" id="GO:0009099">
    <property type="term" value="P:L-valine biosynthetic process"/>
    <property type="evidence" value="ECO:0007669"/>
    <property type="project" value="TreeGrafter"/>
</dbReference>
<dbReference type="NCBIfam" id="NF006203">
    <property type="entry name" value="PRK08327.1"/>
    <property type="match status" value="1"/>
</dbReference>
<dbReference type="EMBL" id="FNVN01000002">
    <property type="protein sequence ID" value="SEG42300.1"/>
    <property type="molecule type" value="Genomic_DNA"/>
</dbReference>
<comment type="similarity">
    <text evidence="1 3">Belongs to the TPP enzyme family.</text>
</comment>
<dbReference type="InterPro" id="IPR029035">
    <property type="entry name" value="DHS-like_NAD/FAD-binding_dom"/>
</dbReference>
<dbReference type="Pfam" id="PF00205">
    <property type="entry name" value="TPP_enzyme_M"/>
    <property type="match status" value="1"/>
</dbReference>